<accession>A0AAJ8E293</accession>
<proteinExistence type="predicted"/>
<evidence type="ECO:0000313" key="3">
    <source>
        <dbReference type="RefSeq" id="XP_059604026.1"/>
    </source>
</evidence>
<dbReference type="InterPro" id="IPR045126">
    <property type="entry name" value="TRAPPC10/Trs130"/>
</dbReference>
<gene>
    <name evidence="3" type="ORF">An08g05180</name>
</gene>
<name>A0AAJ8E293_ASPNG</name>
<dbReference type="KEGG" id="ang:An08g05180"/>
<reference evidence="3" key="2">
    <citation type="submission" date="2025-08" db="UniProtKB">
        <authorList>
            <consortium name="RefSeq"/>
        </authorList>
    </citation>
    <scope>IDENTIFICATION</scope>
</reference>
<protein>
    <recommendedName>
        <fullName evidence="2">TRAPPC10/Trs130 C-terminal domain-containing protein</fullName>
    </recommendedName>
</protein>
<dbReference type="Pfam" id="PF12584">
    <property type="entry name" value="TRAPPC10"/>
    <property type="match status" value="1"/>
</dbReference>
<feature type="domain" description="TRAPPC10/Trs130 C-terminal" evidence="2">
    <location>
        <begin position="3"/>
        <end position="152"/>
    </location>
</feature>
<feature type="region of interest" description="Disordered" evidence="1">
    <location>
        <begin position="80"/>
        <end position="117"/>
    </location>
</feature>
<evidence type="ECO:0000256" key="1">
    <source>
        <dbReference type="SAM" id="MobiDB-lite"/>
    </source>
</evidence>
<dbReference type="RefSeq" id="XP_059604026.1">
    <property type="nucleotide sequence ID" value="XM_059749047.1"/>
</dbReference>
<dbReference type="PANTHER" id="PTHR13251:SF3">
    <property type="entry name" value="TRAFFICKING PROTEIN PARTICLE COMPLEX SUBUNIT 10"/>
    <property type="match status" value="1"/>
</dbReference>
<dbReference type="PANTHER" id="PTHR13251">
    <property type="entry name" value="EPILEPSY HOLOPROSENCEPHALY CANDIDATE 1/TMEM1"/>
    <property type="match status" value="1"/>
</dbReference>
<organism evidence="3">
    <name type="scientific">Aspergillus niger</name>
    <dbReference type="NCBI Taxonomy" id="5061"/>
    <lineage>
        <taxon>Eukaryota</taxon>
        <taxon>Fungi</taxon>
        <taxon>Dikarya</taxon>
        <taxon>Ascomycota</taxon>
        <taxon>Pezizomycotina</taxon>
        <taxon>Eurotiomycetes</taxon>
        <taxon>Eurotiomycetidae</taxon>
        <taxon>Eurotiales</taxon>
        <taxon>Aspergillaceae</taxon>
        <taxon>Aspergillus</taxon>
        <taxon>Aspergillus subgen. Circumdati</taxon>
    </lineage>
</organism>
<dbReference type="InterPro" id="IPR022233">
    <property type="entry name" value="TRAPPC10/Trs130_C"/>
</dbReference>
<sequence>MRHIRHTRRWCSPEHRENAGGPLDFSYEIHANPETWLVGGRRRGNFTAEEGETKTFAIMLLPQKAGHLLLPGLEIRSFVPPSPTSSSSLSQPQSQSSTTASGGQMMSPNPGQPAAVGSMTAAAAAAAVAPLQRRPIPCEVDYRNHGETVLVLPDLRTTTVSLSLSGGSHGGAWLIDSERLHVTSS</sequence>
<dbReference type="GeneID" id="84591674"/>
<dbReference type="AlphaFoldDB" id="A0AAJ8E293"/>
<evidence type="ECO:0000259" key="2">
    <source>
        <dbReference type="Pfam" id="PF12584"/>
    </source>
</evidence>
<reference evidence="3" key="1">
    <citation type="submission" date="2025-02" db="EMBL/GenBank/DDBJ databases">
        <authorList>
            <consortium name="NCBI Genome Project"/>
        </authorList>
    </citation>
    <scope>NUCLEOTIDE SEQUENCE</scope>
</reference>
<feature type="compositionally biased region" description="Low complexity" evidence="1">
    <location>
        <begin position="84"/>
        <end position="101"/>
    </location>
</feature>